<dbReference type="Gene3D" id="2.60.40.10">
    <property type="entry name" value="Immunoglobulins"/>
    <property type="match status" value="1"/>
</dbReference>
<dbReference type="AlphaFoldDB" id="A0A4R2GNJ3"/>
<dbReference type="InterPro" id="IPR013783">
    <property type="entry name" value="Ig-like_fold"/>
</dbReference>
<evidence type="ECO:0000313" key="3">
    <source>
        <dbReference type="Proteomes" id="UP000295221"/>
    </source>
</evidence>
<reference evidence="2 3" key="1">
    <citation type="submission" date="2019-03" db="EMBL/GenBank/DDBJ databases">
        <title>Genomic Encyclopedia of Type Strains, Phase IV (KMG-IV): sequencing the most valuable type-strain genomes for metagenomic binning, comparative biology and taxonomic classification.</title>
        <authorList>
            <person name="Goeker M."/>
        </authorList>
    </citation>
    <scope>NUCLEOTIDE SEQUENCE [LARGE SCALE GENOMIC DNA]</scope>
    <source>
        <strain evidence="2 3">DSM 24179</strain>
    </source>
</reference>
<dbReference type="InterPro" id="IPR022409">
    <property type="entry name" value="PKD/Chitinase_dom"/>
</dbReference>
<dbReference type="InterPro" id="IPR035986">
    <property type="entry name" value="PKD_dom_sf"/>
</dbReference>
<dbReference type="OrthoDB" id="5381604at2"/>
<dbReference type="Proteomes" id="UP000295221">
    <property type="component" value="Unassembled WGS sequence"/>
</dbReference>
<feature type="domain" description="PKD" evidence="1">
    <location>
        <begin position="331"/>
        <end position="382"/>
    </location>
</feature>
<evidence type="ECO:0000259" key="1">
    <source>
        <dbReference type="PROSITE" id="PS50093"/>
    </source>
</evidence>
<dbReference type="EMBL" id="SLWK01000003">
    <property type="protein sequence ID" value="TCO09265.1"/>
    <property type="molecule type" value="Genomic_DNA"/>
</dbReference>
<dbReference type="InterPro" id="IPR000601">
    <property type="entry name" value="PKD_dom"/>
</dbReference>
<name>A0A4R2GNJ3_9BACT</name>
<proteinExistence type="predicted"/>
<dbReference type="SMART" id="SM00089">
    <property type="entry name" value="PKD"/>
    <property type="match status" value="2"/>
</dbReference>
<comment type="caution">
    <text evidence="2">The sequence shown here is derived from an EMBL/GenBank/DDBJ whole genome shotgun (WGS) entry which is preliminary data.</text>
</comment>
<accession>A0A4R2GNJ3</accession>
<dbReference type="PROSITE" id="PS50093">
    <property type="entry name" value="PKD"/>
    <property type="match status" value="1"/>
</dbReference>
<dbReference type="PROSITE" id="PS51257">
    <property type="entry name" value="PROKAR_LIPOPROTEIN"/>
    <property type="match status" value="1"/>
</dbReference>
<protein>
    <recommendedName>
        <fullName evidence="1">PKD domain-containing protein</fullName>
    </recommendedName>
</protein>
<keyword evidence="3" id="KW-1185">Reference proteome</keyword>
<sequence>MKKNIILGFLMVIAFAFYGCDPELGDSPSIGNPPSEDQLRIVIEQDATDPFRYHFKNESSVTGIASWVLGGTRRTGDNVSIRFPMPGDHEIALTVSTRGGSATTTTTLSTEDTDWDFLASPEMVLLSGGVEAEAGKSWVLDSLTWGHLGVGPAGSNGLDWWGAGPLDKASVLVLYEDVMSFNIVGLKFDLHNNGASYVKDFRSDDPAYSNPEERDSDYKVDFTPSPAEWSLEEEDGEWYITLIPSEGPIFPIFDVGAVDNRYRVLALEENKLELVAIGGDGNAWHYKFIPQGYVRPVATFDVSVEDGINPNEYHVSLDELVIPEGANFQRFTVDFGDGTVESSIDPEAAITHSYMRRATYNVVVTLFTSIGEFSHTISINVENHHPDYEEFIINDFVMYNNFSDVEMVPFGGEDIAFSIVENPLRQYPNRTAMVAHYRKENSEWGNAYMQLPSGYRFDIREISTFRMMVYGKAGQVVLLKLENTDMGGNAWETGTELTYTIQNDDTWESAVFNFEGVPASFDWHGAYAPDVTVDNRYNHNYYNIIRIMCNPGVGDGVHEFYFDELYGPHVEGIKSTR</sequence>
<dbReference type="SUPFAM" id="SSF49299">
    <property type="entry name" value="PKD domain"/>
    <property type="match status" value="1"/>
</dbReference>
<dbReference type="CDD" id="cd00146">
    <property type="entry name" value="PKD"/>
    <property type="match status" value="1"/>
</dbReference>
<organism evidence="2 3">
    <name type="scientific">Natronoflexus pectinivorans</name>
    <dbReference type="NCBI Taxonomy" id="682526"/>
    <lineage>
        <taxon>Bacteria</taxon>
        <taxon>Pseudomonadati</taxon>
        <taxon>Bacteroidota</taxon>
        <taxon>Bacteroidia</taxon>
        <taxon>Marinilabiliales</taxon>
        <taxon>Marinilabiliaceae</taxon>
        <taxon>Natronoflexus</taxon>
    </lineage>
</organism>
<gene>
    <name evidence="2" type="ORF">EV194_103176</name>
</gene>
<dbReference type="RefSeq" id="WP_132433171.1">
    <property type="nucleotide sequence ID" value="NZ_SLWK01000003.1"/>
</dbReference>
<evidence type="ECO:0000313" key="2">
    <source>
        <dbReference type="EMBL" id="TCO09265.1"/>
    </source>
</evidence>